<protein>
    <recommendedName>
        <fullName evidence="4">Transmembrane protein</fullName>
    </recommendedName>
</protein>
<dbReference type="AlphaFoldDB" id="A0A178LXC9"/>
<evidence type="ECO:0008006" key="4">
    <source>
        <dbReference type="Google" id="ProtNLM"/>
    </source>
</evidence>
<dbReference type="RefSeq" id="WP_064281647.1">
    <property type="nucleotide sequence ID" value="NZ_LWCS01000020.1"/>
</dbReference>
<keyword evidence="1" id="KW-0472">Membrane</keyword>
<evidence type="ECO:0000313" key="3">
    <source>
        <dbReference type="Proteomes" id="UP000078396"/>
    </source>
</evidence>
<dbReference type="STRING" id="912594.AWC12_27570"/>
<keyword evidence="1" id="KW-0812">Transmembrane</keyword>
<gene>
    <name evidence="2" type="ORF">A4X20_19275</name>
</gene>
<feature type="transmembrane region" description="Helical" evidence="1">
    <location>
        <begin position="21"/>
        <end position="41"/>
    </location>
</feature>
<evidence type="ECO:0000313" key="2">
    <source>
        <dbReference type="EMBL" id="OAN38997.1"/>
    </source>
</evidence>
<sequence length="109" mass="11459">MSNDRDFAEKRLDKPGAFRAAALYGVAVVAVAGLAFAFYAFGARDSVYAASLVPLFLFLGGAGALVRAYRVWKAGGGWVAWQGIAWFLLLLMLVALAIPGAAFMVGGVN</sequence>
<proteinExistence type="predicted"/>
<dbReference type="eggNOG" id="ENOG50347YG">
    <property type="taxonomic scope" value="Bacteria"/>
</dbReference>
<evidence type="ECO:0000256" key="1">
    <source>
        <dbReference type="SAM" id="Phobius"/>
    </source>
</evidence>
<feature type="transmembrane region" description="Helical" evidence="1">
    <location>
        <begin position="78"/>
        <end position="105"/>
    </location>
</feature>
<feature type="transmembrane region" description="Helical" evidence="1">
    <location>
        <begin position="47"/>
        <end position="66"/>
    </location>
</feature>
<keyword evidence="1" id="KW-1133">Transmembrane helix</keyword>
<accession>A0A178LXC9</accession>
<dbReference type="Proteomes" id="UP000078396">
    <property type="component" value="Unassembled WGS sequence"/>
</dbReference>
<organism evidence="2 3">
    <name type="scientific">Mycolicibacterium iranicum</name>
    <name type="common">Mycobacterium iranicum</name>
    <dbReference type="NCBI Taxonomy" id="912594"/>
    <lineage>
        <taxon>Bacteria</taxon>
        <taxon>Bacillati</taxon>
        <taxon>Actinomycetota</taxon>
        <taxon>Actinomycetes</taxon>
        <taxon>Mycobacteriales</taxon>
        <taxon>Mycobacteriaceae</taxon>
        <taxon>Mycolicibacterium</taxon>
    </lineage>
</organism>
<reference evidence="2 3" key="1">
    <citation type="submission" date="2016-04" db="EMBL/GenBank/DDBJ databases">
        <title>Draft Genome Sequences of Staphylococcus capitis Strain H36, S. capitis Strain H65, S. cohnii Strain H62, S. hominis Strain H69, Mycobacterium iranicum Strain H39, Plantibacter sp. Strain H53, Pseudomonas oryzihabitans Strain H72, and Microbacterium sp. Strain H83, isolated from residential settings.</title>
        <authorList>
            <person name="Lymperopoulou D."/>
            <person name="Adams R.I."/>
            <person name="Lindow S."/>
            <person name="Coil D.A."/>
            <person name="Jospin G."/>
            <person name="Eisen J.A."/>
        </authorList>
    </citation>
    <scope>NUCLEOTIDE SEQUENCE [LARGE SCALE GENOMIC DNA]</scope>
    <source>
        <strain evidence="2 3">H39</strain>
    </source>
</reference>
<name>A0A178LXC9_MYCIR</name>
<comment type="caution">
    <text evidence="2">The sequence shown here is derived from an EMBL/GenBank/DDBJ whole genome shotgun (WGS) entry which is preliminary data.</text>
</comment>
<dbReference type="EMBL" id="LWCS01000020">
    <property type="protein sequence ID" value="OAN38997.1"/>
    <property type="molecule type" value="Genomic_DNA"/>
</dbReference>